<dbReference type="PANTHER" id="PTHR37841">
    <property type="entry name" value="GLR2918 PROTEIN"/>
    <property type="match status" value="1"/>
</dbReference>
<reference evidence="2" key="1">
    <citation type="journal article" date="2019" name="Int. J. Syst. Evol. Microbiol.">
        <title>The Global Catalogue of Microorganisms (GCM) 10K type strain sequencing project: providing services to taxonomists for standard genome sequencing and annotation.</title>
        <authorList>
            <consortium name="The Broad Institute Genomics Platform"/>
            <consortium name="The Broad Institute Genome Sequencing Center for Infectious Disease"/>
            <person name="Wu L."/>
            <person name="Ma J."/>
        </authorList>
    </citation>
    <scope>NUCLEOTIDE SEQUENCE [LARGE SCALE GENOMIC DNA]</scope>
    <source>
        <strain evidence="2">CGMCC 1.15342</strain>
    </source>
</reference>
<comment type="caution">
    <text evidence="1">The sequence shown here is derived from an EMBL/GenBank/DDBJ whole genome shotgun (WGS) entry which is preliminary data.</text>
</comment>
<dbReference type="InterPro" id="IPR032774">
    <property type="entry name" value="WG_beta_rep"/>
</dbReference>
<organism evidence="1 2">
    <name type="scientific">Parapedobacter defluvii</name>
    <dbReference type="NCBI Taxonomy" id="2045106"/>
    <lineage>
        <taxon>Bacteria</taxon>
        <taxon>Pseudomonadati</taxon>
        <taxon>Bacteroidota</taxon>
        <taxon>Sphingobacteriia</taxon>
        <taxon>Sphingobacteriales</taxon>
        <taxon>Sphingobacteriaceae</taxon>
        <taxon>Parapedobacter</taxon>
    </lineage>
</organism>
<protein>
    <recommendedName>
        <fullName evidence="3">WG containing repeat-containing protein</fullName>
    </recommendedName>
</protein>
<proteinExistence type="predicted"/>
<evidence type="ECO:0008006" key="3">
    <source>
        <dbReference type="Google" id="ProtNLM"/>
    </source>
</evidence>
<dbReference type="EMBL" id="BMIK01000017">
    <property type="protein sequence ID" value="GGC41657.1"/>
    <property type="molecule type" value="Genomic_DNA"/>
</dbReference>
<evidence type="ECO:0000313" key="2">
    <source>
        <dbReference type="Proteomes" id="UP000597338"/>
    </source>
</evidence>
<name>A0ABQ1MRF1_9SPHI</name>
<dbReference type="Proteomes" id="UP000597338">
    <property type="component" value="Unassembled WGS sequence"/>
</dbReference>
<keyword evidence="2" id="KW-1185">Reference proteome</keyword>
<sequence>MVGLFLLLAMEASGQTTTAEAERFGTDGLAHVVVSGRSFYIDTQGNRAFDAYENPDQPWLIPADEGDSAKAYIVVRDGLKGLRSVQGKWVLPPEFEQVEFYTDDCWKLTKAGKQTFVTPKGELLPYFEEARYLDGRYFDVKTDGKWGIYDSRTQRMAVPAVYDGFDYCGGCGRKSDYVYAQQNGKWGVIDFNNNVRVPFAYEHGHWGGMRSDAWISSFSKNGKSLFVNIPTGKEFAADDDEWMEILSGGELVVEINGKYGLIDTLCREVLPPVYARIATPNPNDYRGYYGPYAIVEKDRKKGVYESGQGIIIQPEWDEVRVYDDYFVLARDGQYGLYDRTGNALLPPGYTDITHINDYFYSSGSEGIAIFKTKQKALYGLFFAETGVEIPPGFHEIDLKSLSYGQEATRIAGEFQGEEAVFDFNGNELLPLGYEEWEPLDTASARYLMVTKQGKRGVYDTQSKNVVIPLDFDHIRPFPGAGERVLAVTSDNDDNRYGVYALDGSEMLPPVFSAYNEVAGIAGLFSGDPEGSNAVLIDGRNGAKTTLPARYTCALENTVLVLISDDSTRARLYHPVEKRIVNDLEFAFPYSYATDNRLAYLQRFASNGLAWVQTGGLYGLIDTTGRWVRKPFYDKALDFDGKKRTVGAKAYPASDWRSSAGYVAYQFIGSDGQPLINQVYTGPNEFLMDMDYFVGNYLVIRDFDAETGGLYMGLADTVGKVILPPVYDVVEAFNGNRYFLLQKGQKFGIAGSDGRIILPVEFDNLLLNRYDKEAGITFPLLGYRSAEWKYYTENGDVLQVKGVGDKAWSVNTGFW</sequence>
<dbReference type="Pfam" id="PF14903">
    <property type="entry name" value="WG_beta_rep"/>
    <property type="match status" value="4"/>
</dbReference>
<dbReference type="PANTHER" id="PTHR37841:SF1">
    <property type="entry name" value="DUF3298 DOMAIN-CONTAINING PROTEIN"/>
    <property type="match status" value="1"/>
</dbReference>
<evidence type="ECO:0000313" key="1">
    <source>
        <dbReference type="EMBL" id="GGC41657.1"/>
    </source>
</evidence>
<accession>A0ABQ1MRF1</accession>
<gene>
    <name evidence="1" type="ORF">GCM10011386_37230</name>
</gene>